<evidence type="ECO:0000256" key="2">
    <source>
        <dbReference type="ARBA" id="ARBA00022679"/>
    </source>
</evidence>
<evidence type="ECO:0000256" key="1">
    <source>
        <dbReference type="ARBA" id="ARBA00022603"/>
    </source>
</evidence>
<sequence>MSHDRRLRTTFDRAAALYQGARPGYPAELFSDLVAVTGIEPPAHLLEVGCGPGTATLPLARMGFKITAVELGAALAAEARDNLADFPDVSVITSSFEGWEPPAGVLFDLIYAATAWKWVDPEVKYAKAAALLAPDGHLAVWGAGHAFPEGFDPFFTEIQHVYDEIGEGDGGSWPPPPPEDQPDATATEFETSGHFSLVATRRYVWARRYTADEYIALLDTFSGHIAMEAAKREHLYREIRRRLAARPDGRLTRHWSAVLTIGRRL</sequence>
<feature type="region of interest" description="Disordered" evidence="3">
    <location>
        <begin position="166"/>
        <end position="186"/>
    </location>
</feature>
<evidence type="ECO:0000313" key="6">
    <source>
        <dbReference type="Proteomes" id="UP001500683"/>
    </source>
</evidence>
<keyword evidence="1 5" id="KW-0489">Methyltransferase</keyword>
<dbReference type="Gene3D" id="3.40.50.150">
    <property type="entry name" value="Vaccinia Virus protein VP39"/>
    <property type="match status" value="1"/>
</dbReference>
<accession>A0ABP7WUQ2</accession>
<keyword evidence="6" id="KW-1185">Reference proteome</keyword>
<proteinExistence type="predicted"/>
<organism evidence="5 6">
    <name type="scientific">Actinomadura miaoliensis</name>
    <dbReference type="NCBI Taxonomy" id="430685"/>
    <lineage>
        <taxon>Bacteria</taxon>
        <taxon>Bacillati</taxon>
        <taxon>Actinomycetota</taxon>
        <taxon>Actinomycetes</taxon>
        <taxon>Streptosporangiales</taxon>
        <taxon>Thermomonosporaceae</taxon>
        <taxon>Actinomadura</taxon>
    </lineage>
</organism>
<evidence type="ECO:0000259" key="4">
    <source>
        <dbReference type="Pfam" id="PF13649"/>
    </source>
</evidence>
<comment type="caution">
    <text evidence="5">The sequence shown here is derived from an EMBL/GenBank/DDBJ whole genome shotgun (WGS) entry which is preliminary data.</text>
</comment>
<protein>
    <submittedName>
        <fullName evidence="5">Class I SAM-dependent methyltransferase</fullName>
    </submittedName>
</protein>
<reference evidence="6" key="1">
    <citation type="journal article" date="2019" name="Int. J. Syst. Evol. Microbiol.">
        <title>The Global Catalogue of Microorganisms (GCM) 10K type strain sequencing project: providing services to taxonomists for standard genome sequencing and annotation.</title>
        <authorList>
            <consortium name="The Broad Institute Genomics Platform"/>
            <consortium name="The Broad Institute Genome Sequencing Center for Infectious Disease"/>
            <person name="Wu L."/>
            <person name="Ma J."/>
        </authorList>
    </citation>
    <scope>NUCLEOTIDE SEQUENCE [LARGE SCALE GENOMIC DNA]</scope>
    <source>
        <strain evidence="6">JCM 16702</strain>
    </source>
</reference>
<evidence type="ECO:0000313" key="5">
    <source>
        <dbReference type="EMBL" id="GAA4097218.1"/>
    </source>
</evidence>
<dbReference type="Proteomes" id="UP001500683">
    <property type="component" value="Unassembled WGS sequence"/>
</dbReference>
<dbReference type="InterPro" id="IPR029063">
    <property type="entry name" value="SAM-dependent_MTases_sf"/>
</dbReference>
<dbReference type="SUPFAM" id="SSF53335">
    <property type="entry name" value="S-adenosyl-L-methionine-dependent methyltransferases"/>
    <property type="match status" value="1"/>
</dbReference>
<name>A0ABP7WUQ2_9ACTN</name>
<dbReference type="GO" id="GO:0008168">
    <property type="term" value="F:methyltransferase activity"/>
    <property type="evidence" value="ECO:0007669"/>
    <property type="project" value="UniProtKB-KW"/>
</dbReference>
<evidence type="ECO:0000256" key="3">
    <source>
        <dbReference type="SAM" id="MobiDB-lite"/>
    </source>
</evidence>
<dbReference type="RefSeq" id="WP_344956418.1">
    <property type="nucleotide sequence ID" value="NZ_BAAAZG010000055.1"/>
</dbReference>
<keyword evidence="2" id="KW-0808">Transferase</keyword>
<dbReference type="Pfam" id="PF13649">
    <property type="entry name" value="Methyltransf_25"/>
    <property type="match status" value="1"/>
</dbReference>
<dbReference type="EMBL" id="BAAAZG010000055">
    <property type="protein sequence ID" value="GAA4097218.1"/>
    <property type="molecule type" value="Genomic_DNA"/>
</dbReference>
<dbReference type="InterPro" id="IPR051052">
    <property type="entry name" value="Diverse_substrate_MTase"/>
</dbReference>
<gene>
    <name evidence="5" type="ORF">GCM10022214_71520</name>
</gene>
<feature type="domain" description="Methyltransferase" evidence="4">
    <location>
        <begin position="46"/>
        <end position="136"/>
    </location>
</feature>
<dbReference type="PANTHER" id="PTHR44942:SF4">
    <property type="entry name" value="METHYLTRANSFERASE TYPE 11 DOMAIN-CONTAINING PROTEIN"/>
    <property type="match status" value="1"/>
</dbReference>
<dbReference type="PANTHER" id="PTHR44942">
    <property type="entry name" value="METHYLTRANSF_11 DOMAIN-CONTAINING PROTEIN"/>
    <property type="match status" value="1"/>
</dbReference>
<dbReference type="GO" id="GO:0032259">
    <property type="term" value="P:methylation"/>
    <property type="evidence" value="ECO:0007669"/>
    <property type="project" value="UniProtKB-KW"/>
</dbReference>
<dbReference type="InterPro" id="IPR041698">
    <property type="entry name" value="Methyltransf_25"/>
</dbReference>